<evidence type="ECO:0000313" key="2">
    <source>
        <dbReference type="EMBL" id="HIY97644.1"/>
    </source>
</evidence>
<proteinExistence type="predicted"/>
<gene>
    <name evidence="2" type="ORF">H9729_08135</name>
</gene>
<feature type="transmembrane region" description="Helical" evidence="1">
    <location>
        <begin position="209"/>
        <end position="227"/>
    </location>
</feature>
<dbReference type="AlphaFoldDB" id="A0A9D2A150"/>
<keyword evidence="1" id="KW-1133">Transmembrane helix</keyword>
<dbReference type="Proteomes" id="UP000886750">
    <property type="component" value="Unassembled WGS sequence"/>
</dbReference>
<organism evidence="2 3">
    <name type="scientific">Candidatus Borkfalkia excrementigallinarum</name>
    <dbReference type="NCBI Taxonomy" id="2838506"/>
    <lineage>
        <taxon>Bacteria</taxon>
        <taxon>Bacillati</taxon>
        <taxon>Bacillota</taxon>
        <taxon>Clostridia</taxon>
        <taxon>Christensenellales</taxon>
        <taxon>Christensenellaceae</taxon>
        <taxon>Candidatus Borkfalkia</taxon>
    </lineage>
</organism>
<evidence type="ECO:0000256" key="1">
    <source>
        <dbReference type="SAM" id="Phobius"/>
    </source>
</evidence>
<sequence length="283" mass="31639">MAMPVLERTRTRENTAELKAYGKLSGGAEPTNFTEEQMAMDFNARISENYQKLINPEYKSAEDFFASAPAAQPQAAPVYETPEEYARATLYPDRAAEMPVQQAPVQQAPAQAQQTFAPRFEHQRVTEDIFRADSPINAPRMQAAAPAEERVEFAQPSFAEPVQEYAEEAEEDLTPTSTTIQYRTDLYREEQRDLVEEKKGHQMTAKGKLLMAVYAVVVVVVLALIIINTSVLNSLDSEVSARERQLSEVVAQAQAADDRIDYLTDPDTIIQRAQDELGMVMGD</sequence>
<accession>A0A9D2A150</accession>
<name>A0A9D2A150_9FIRM</name>
<protein>
    <recommendedName>
        <fullName evidence="4">Cell division protein FtsL</fullName>
    </recommendedName>
</protein>
<comment type="caution">
    <text evidence="2">The sequence shown here is derived from an EMBL/GenBank/DDBJ whole genome shotgun (WGS) entry which is preliminary data.</text>
</comment>
<keyword evidence="1" id="KW-0812">Transmembrane</keyword>
<dbReference type="EMBL" id="DXCQ01000074">
    <property type="protein sequence ID" value="HIY97644.1"/>
    <property type="molecule type" value="Genomic_DNA"/>
</dbReference>
<keyword evidence="1" id="KW-0472">Membrane</keyword>
<reference evidence="2" key="1">
    <citation type="journal article" date="2021" name="PeerJ">
        <title>Extensive microbial diversity within the chicken gut microbiome revealed by metagenomics and culture.</title>
        <authorList>
            <person name="Gilroy R."/>
            <person name="Ravi A."/>
            <person name="Getino M."/>
            <person name="Pursley I."/>
            <person name="Horton D.L."/>
            <person name="Alikhan N.F."/>
            <person name="Baker D."/>
            <person name="Gharbi K."/>
            <person name="Hall N."/>
            <person name="Watson M."/>
            <person name="Adriaenssens E.M."/>
            <person name="Foster-Nyarko E."/>
            <person name="Jarju S."/>
            <person name="Secka A."/>
            <person name="Antonio M."/>
            <person name="Oren A."/>
            <person name="Chaudhuri R.R."/>
            <person name="La Ragione R."/>
            <person name="Hildebrand F."/>
            <person name="Pallen M.J."/>
        </authorList>
    </citation>
    <scope>NUCLEOTIDE SEQUENCE</scope>
    <source>
        <strain evidence="2">1345</strain>
    </source>
</reference>
<reference evidence="2" key="2">
    <citation type="submission" date="2021-04" db="EMBL/GenBank/DDBJ databases">
        <authorList>
            <person name="Gilroy R."/>
        </authorList>
    </citation>
    <scope>NUCLEOTIDE SEQUENCE</scope>
    <source>
        <strain evidence="2">1345</strain>
    </source>
</reference>
<evidence type="ECO:0008006" key="4">
    <source>
        <dbReference type="Google" id="ProtNLM"/>
    </source>
</evidence>
<evidence type="ECO:0000313" key="3">
    <source>
        <dbReference type="Proteomes" id="UP000886750"/>
    </source>
</evidence>